<protein>
    <recommendedName>
        <fullName evidence="5">Transglutaminase-like domain-containing protein</fullName>
    </recommendedName>
</protein>
<feature type="domain" description="Transglutaminase-like" evidence="5">
    <location>
        <begin position="72"/>
        <end position="126"/>
    </location>
</feature>
<evidence type="ECO:0000256" key="4">
    <source>
        <dbReference type="SAM" id="MobiDB-lite"/>
    </source>
</evidence>
<reference evidence="6" key="1">
    <citation type="submission" date="2023-10" db="EMBL/GenBank/DDBJ databases">
        <authorList>
            <person name="Chen Y."/>
            <person name="Shah S."/>
            <person name="Dougan E. K."/>
            <person name="Thang M."/>
            <person name="Chan C."/>
        </authorList>
    </citation>
    <scope>NUCLEOTIDE SEQUENCE [LARGE SCALE GENOMIC DNA]</scope>
</reference>
<dbReference type="InterPro" id="IPR013320">
    <property type="entry name" value="ConA-like_dom_sf"/>
</dbReference>
<comment type="similarity">
    <text evidence="1">Belongs to the transglutaminase-like superfamily. PNGase family.</text>
</comment>
<evidence type="ECO:0000256" key="1">
    <source>
        <dbReference type="ARBA" id="ARBA00009390"/>
    </source>
</evidence>
<dbReference type="EMBL" id="CAUYUJ010009680">
    <property type="protein sequence ID" value="CAK0827424.1"/>
    <property type="molecule type" value="Genomic_DNA"/>
</dbReference>
<dbReference type="PANTHER" id="PTHR12143">
    <property type="entry name" value="PEPTIDE N-GLYCANASE PNGASE -RELATED"/>
    <property type="match status" value="1"/>
</dbReference>
<dbReference type="InterPro" id="IPR038765">
    <property type="entry name" value="Papain-like_cys_pep_sf"/>
</dbReference>
<sequence length="466" mass="49382">MAQLLRWFKADCFRWVDRLPCAACGSASTEDGGPLEPSEAERARGADRVEAHRCRDCGAVGRFPRYGDPLTLLETRRGRCGEWANCFTLLAAALGFEARLVLDWTDHVWTEFLGQDGRWRHCDPCEGRMDSPLLYEAGWGKELTYVFAFSPAEVVDVTPRYTAVWPEVLARRGPASEADLAGVVEDLDARARAGAAPPPWRAPEARELAAARGPGAGREAGAAELAGRETGSVDWRLARGEMGPRAAAASLGGEPGALLAAAARPGAAVVGRLCGGARLCCVGGVPALELLAPGACVEVEGLPQQVGGVCAATGDGAFTVEAWLRARPAELRPEGFQNPLFSQHGPGSGWELRLLRRGVVCFLVTVDGVHHEVDAGAAQWPPDGWVHVAGVFTGERADVFVGGQRAGALDVPAGRRSHFEGPPCLGRNPAWRDRGARCLVAAARTSRAALEPRGFLPAPRGGSAQE</sequence>
<evidence type="ECO:0000259" key="5">
    <source>
        <dbReference type="SMART" id="SM00460"/>
    </source>
</evidence>
<gene>
    <name evidence="6" type="ORF">PCOR1329_LOCUS26965</name>
</gene>
<name>A0ABN9S6E9_9DINO</name>
<evidence type="ECO:0000256" key="3">
    <source>
        <dbReference type="ARBA" id="ARBA00022833"/>
    </source>
</evidence>
<dbReference type="SUPFAM" id="SSF49899">
    <property type="entry name" value="Concanavalin A-like lectins/glucanases"/>
    <property type="match status" value="1"/>
</dbReference>
<dbReference type="InterPro" id="IPR002931">
    <property type="entry name" value="Transglutaminase-like"/>
</dbReference>
<accession>A0ABN9S6E9</accession>
<dbReference type="Pfam" id="PF13385">
    <property type="entry name" value="Laminin_G_3"/>
    <property type="match status" value="1"/>
</dbReference>
<dbReference type="Proteomes" id="UP001189429">
    <property type="component" value="Unassembled WGS sequence"/>
</dbReference>
<dbReference type="InterPro" id="IPR050883">
    <property type="entry name" value="PNGase"/>
</dbReference>
<proteinExistence type="inferred from homology"/>
<evidence type="ECO:0000313" key="6">
    <source>
        <dbReference type="EMBL" id="CAK0827424.1"/>
    </source>
</evidence>
<dbReference type="Gene3D" id="2.60.120.200">
    <property type="match status" value="1"/>
</dbReference>
<dbReference type="Gene3D" id="3.10.620.30">
    <property type="match status" value="1"/>
</dbReference>
<keyword evidence="2" id="KW-0479">Metal-binding</keyword>
<evidence type="ECO:0000313" key="7">
    <source>
        <dbReference type="Proteomes" id="UP001189429"/>
    </source>
</evidence>
<evidence type="ECO:0000256" key="2">
    <source>
        <dbReference type="ARBA" id="ARBA00022723"/>
    </source>
</evidence>
<comment type="caution">
    <text evidence="6">The sequence shown here is derived from an EMBL/GenBank/DDBJ whole genome shotgun (WGS) entry which is preliminary data.</text>
</comment>
<organism evidence="6 7">
    <name type="scientific">Prorocentrum cordatum</name>
    <dbReference type="NCBI Taxonomy" id="2364126"/>
    <lineage>
        <taxon>Eukaryota</taxon>
        <taxon>Sar</taxon>
        <taxon>Alveolata</taxon>
        <taxon>Dinophyceae</taxon>
        <taxon>Prorocentrales</taxon>
        <taxon>Prorocentraceae</taxon>
        <taxon>Prorocentrum</taxon>
    </lineage>
</organism>
<keyword evidence="3" id="KW-0862">Zinc</keyword>
<dbReference type="SUPFAM" id="SSF54001">
    <property type="entry name" value="Cysteine proteinases"/>
    <property type="match status" value="1"/>
</dbReference>
<feature type="region of interest" description="Disordered" evidence="4">
    <location>
        <begin position="25"/>
        <end position="44"/>
    </location>
</feature>
<dbReference type="PANTHER" id="PTHR12143:SF19">
    <property type="entry name" value="PEPTIDE-N(4)-(N-ACETYL-BETA-GLUCOSAMINYL)ASPARAGINE AMIDASE"/>
    <property type="match status" value="1"/>
</dbReference>
<dbReference type="Pfam" id="PF01841">
    <property type="entry name" value="Transglut_core"/>
    <property type="match status" value="1"/>
</dbReference>
<keyword evidence="7" id="KW-1185">Reference proteome</keyword>
<dbReference type="SMART" id="SM00460">
    <property type="entry name" value="TGc"/>
    <property type="match status" value="1"/>
</dbReference>